<evidence type="ECO:0000313" key="2">
    <source>
        <dbReference type="EMBL" id="KAJ7687415.1"/>
    </source>
</evidence>
<dbReference type="AlphaFoldDB" id="A0AAD7GC08"/>
<comment type="caution">
    <text evidence="2">The sequence shown here is derived from an EMBL/GenBank/DDBJ whole genome shotgun (WGS) entry which is preliminary data.</text>
</comment>
<reference evidence="2" key="1">
    <citation type="submission" date="2023-03" db="EMBL/GenBank/DDBJ databases">
        <title>Massive genome expansion in bonnet fungi (Mycena s.s.) driven by repeated elements and novel gene families across ecological guilds.</title>
        <authorList>
            <consortium name="Lawrence Berkeley National Laboratory"/>
            <person name="Harder C.B."/>
            <person name="Miyauchi S."/>
            <person name="Viragh M."/>
            <person name="Kuo A."/>
            <person name="Thoen E."/>
            <person name="Andreopoulos B."/>
            <person name="Lu D."/>
            <person name="Skrede I."/>
            <person name="Drula E."/>
            <person name="Henrissat B."/>
            <person name="Morin E."/>
            <person name="Kohler A."/>
            <person name="Barry K."/>
            <person name="LaButti K."/>
            <person name="Morin E."/>
            <person name="Salamov A."/>
            <person name="Lipzen A."/>
            <person name="Mereny Z."/>
            <person name="Hegedus B."/>
            <person name="Baldrian P."/>
            <person name="Stursova M."/>
            <person name="Weitz H."/>
            <person name="Taylor A."/>
            <person name="Grigoriev I.V."/>
            <person name="Nagy L.G."/>
            <person name="Martin F."/>
            <person name="Kauserud H."/>
        </authorList>
    </citation>
    <scope>NUCLEOTIDE SEQUENCE</scope>
    <source>
        <strain evidence="2">CBHHK067</strain>
    </source>
</reference>
<protein>
    <recommendedName>
        <fullName evidence="4">Secreted protein</fullName>
    </recommendedName>
</protein>
<accession>A0AAD7GC08</accession>
<keyword evidence="3" id="KW-1185">Reference proteome</keyword>
<organism evidence="2 3">
    <name type="scientific">Mycena rosella</name>
    <name type="common">Pink bonnet</name>
    <name type="synonym">Agaricus rosellus</name>
    <dbReference type="NCBI Taxonomy" id="1033263"/>
    <lineage>
        <taxon>Eukaryota</taxon>
        <taxon>Fungi</taxon>
        <taxon>Dikarya</taxon>
        <taxon>Basidiomycota</taxon>
        <taxon>Agaricomycotina</taxon>
        <taxon>Agaricomycetes</taxon>
        <taxon>Agaricomycetidae</taxon>
        <taxon>Agaricales</taxon>
        <taxon>Marasmiineae</taxon>
        <taxon>Mycenaceae</taxon>
        <taxon>Mycena</taxon>
    </lineage>
</organism>
<evidence type="ECO:0008006" key="4">
    <source>
        <dbReference type="Google" id="ProtNLM"/>
    </source>
</evidence>
<evidence type="ECO:0000256" key="1">
    <source>
        <dbReference type="SAM" id="SignalP"/>
    </source>
</evidence>
<evidence type="ECO:0000313" key="3">
    <source>
        <dbReference type="Proteomes" id="UP001221757"/>
    </source>
</evidence>
<feature type="chain" id="PRO_5042012204" description="Secreted protein" evidence="1">
    <location>
        <begin position="37"/>
        <end position="83"/>
    </location>
</feature>
<dbReference type="Proteomes" id="UP001221757">
    <property type="component" value="Unassembled WGS sequence"/>
</dbReference>
<name>A0AAD7GC08_MYCRO</name>
<keyword evidence="1" id="KW-0732">Signal</keyword>
<feature type="signal peptide" evidence="1">
    <location>
        <begin position="1"/>
        <end position="36"/>
    </location>
</feature>
<sequence>MSQRKKTGYKIQTGFKKPSLVVLSLLCLSCLQLMLATELPSSPAFPGYWRSYWHRREFYYATVVLSSADSNCTTRLFLSSVYS</sequence>
<dbReference type="EMBL" id="JARKIE010000088">
    <property type="protein sequence ID" value="KAJ7687415.1"/>
    <property type="molecule type" value="Genomic_DNA"/>
</dbReference>
<gene>
    <name evidence="2" type="ORF">B0H17DRAFT_1070135</name>
</gene>
<proteinExistence type="predicted"/>